<reference evidence="2 3" key="1">
    <citation type="submission" date="2017-05" db="EMBL/GenBank/DDBJ databases">
        <title>whole genome sequence of Prevotella melaninogenica GAI 07411.</title>
        <authorList>
            <person name="Kondo Y."/>
            <person name="Hoshino T."/>
        </authorList>
    </citation>
    <scope>NUCLEOTIDE SEQUENCE [LARGE SCALE GENOMIC DNA]</scope>
    <source>
        <strain evidence="2 3">GAI 07411</strain>
    </source>
</reference>
<protein>
    <submittedName>
        <fullName evidence="2">Uncharacterized protein</fullName>
    </submittedName>
</protein>
<gene>
    <name evidence="2" type="ORF">PMEL1_01340</name>
</gene>
<sequence>MKKNIFFHENNSRFMLQRYCFNGRLARISYVVMSVFVLFCVGLDFGWVGKRVKEKLSDQCGMWFESCILKIKTD</sequence>
<proteinExistence type="predicted"/>
<keyword evidence="1" id="KW-0812">Transmembrane</keyword>
<organism evidence="2 3">
    <name type="scientific">Prevotella melaninogenica</name>
    <dbReference type="NCBI Taxonomy" id="28132"/>
    <lineage>
        <taxon>Bacteria</taxon>
        <taxon>Pseudomonadati</taxon>
        <taxon>Bacteroidota</taxon>
        <taxon>Bacteroidia</taxon>
        <taxon>Bacteroidales</taxon>
        <taxon>Prevotellaceae</taxon>
        <taxon>Prevotella</taxon>
    </lineage>
</organism>
<evidence type="ECO:0000313" key="2">
    <source>
        <dbReference type="EMBL" id="BBA29405.1"/>
    </source>
</evidence>
<keyword evidence="1" id="KW-1133">Transmembrane helix</keyword>
<evidence type="ECO:0000256" key="1">
    <source>
        <dbReference type="SAM" id="Phobius"/>
    </source>
</evidence>
<dbReference type="AlphaFoldDB" id="A0A250KK36"/>
<evidence type="ECO:0000313" key="3">
    <source>
        <dbReference type="Proteomes" id="UP000267517"/>
    </source>
</evidence>
<dbReference type="EMBL" id="AP018049">
    <property type="protein sequence ID" value="BBA29405.1"/>
    <property type="molecule type" value="Genomic_DNA"/>
</dbReference>
<accession>A0A250KK36</accession>
<keyword evidence="1" id="KW-0472">Membrane</keyword>
<dbReference type="Proteomes" id="UP000267517">
    <property type="component" value="Chromosome I"/>
</dbReference>
<name>A0A250KK36_9BACT</name>
<feature type="transmembrane region" description="Helical" evidence="1">
    <location>
        <begin position="28"/>
        <end position="48"/>
    </location>
</feature>